<evidence type="ECO:0000256" key="2">
    <source>
        <dbReference type="ARBA" id="ARBA00022722"/>
    </source>
</evidence>
<dbReference type="InterPro" id="IPR002716">
    <property type="entry name" value="PIN_dom"/>
</dbReference>
<keyword evidence="2" id="KW-0540">Nuclease</keyword>
<reference evidence="7" key="2">
    <citation type="submission" date="2020-09" db="EMBL/GenBank/DDBJ databases">
        <authorList>
            <person name="Sun Q."/>
            <person name="Zhou Y."/>
        </authorList>
    </citation>
    <scope>NUCLEOTIDE SEQUENCE</scope>
    <source>
        <strain evidence="7">CGMCC 4.7278</strain>
    </source>
</reference>
<evidence type="ECO:0000256" key="3">
    <source>
        <dbReference type="ARBA" id="ARBA00022723"/>
    </source>
</evidence>
<dbReference type="GO" id="GO:0004518">
    <property type="term" value="F:nuclease activity"/>
    <property type="evidence" value="ECO:0007669"/>
    <property type="project" value="UniProtKB-KW"/>
</dbReference>
<proteinExistence type="predicted"/>
<dbReference type="CDD" id="cd09874">
    <property type="entry name" value="PIN_MT3492-like"/>
    <property type="match status" value="1"/>
</dbReference>
<dbReference type="GO" id="GO:0046872">
    <property type="term" value="F:metal ion binding"/>
    <property type="evidence" value="ECO:0007669"/>
    <property type="project" value="UniProtKB-KW"/>
</dbReference>
<evidence type="ECO:0000256" key="4">
    <source>
        <dbReference type="ARBA" id="ARBA00022801"/>
    </source>
</evidence>
<reference evidence="7" key="1">
    <citation type="journal article" date="2014" name="Int. J. Syst. Evol. Microbiol.">
        <title>Complete genome sequence of Corynebacterium casei LMG S-19264T (=DSM 44701T), isolated from a smear-ripened cheese.</title>
        <authorList>
            <consortium name="US DOE Joint Genome Institute (JGI-PGF)"/>
            <person name="Walter F."/>
            <person name="Albersmeier A."/>
            <person name="Kalinowski J."/>
            <person name="Ruckert C."/>
        </authorList>
    </citation>
    <scope>NUCLEOTIDE SEQUENCE</scope>
    <source>
        <strain evidence="7">CGMCC 4.7278</strain>
    </source>
</reference>
<dbReference type="GO" id="GO:0016787">
    <property type="term" value="F:hydrolase activity"/>
    <property type="evidence" value="ECO:0007669"/>
    <property type="project" value="UniProtKB-KW"/>
</dbReference>
<evidence type="ECO:0000259" key="6">
    <source>
        <dbReference type="Pfam" id="PF01850"/>
    </source>
</evidence>
<dbReference type="SUPFAM" id="SSF88723">
    <property type="entry name" value="PIN domain-like"/>
    <property type="match status" value="1"/>
</dbReference>
<dbReference type="Gene3D" id="3.40.50.1010">
    <property type="entry name" value="5'-nuclease"/>
    <property type="match status" value="1"/>
</dbReference>
<comment type="caution">
    <text evidence="7">The sequence shown here is derived from an EMBL/GenBank/DDBJ whole genome shotgun (WGS) entry which is preliminary data.</text>
</comment>
<keyword evidence="3" id="KW-0479">Metal-binding</keyword>
<dbReference type="Pfam" id="PF01850">
    <property type="entry name" value="PIN"/>
    <property type="match status" value="1"/>
</dbReference>
<dbReference type="EMBL" id="BMMW01000002">
    <property type="protein sequence ID" value="GGK51685.1"/>
    <property type="molecule type" value="Genomic_DNA"/>
</dbReference>
<keyword evidence="8" id="KW-1185">Reference proteome</keyword>
<sequence length="144" mass="15399">MIAYFDTSAFVPLLVDEPSSVSCAQVWDLADDVVSNRLLYVESAAALAQAERMGRLEMGEHEQALAQLDELWAQLAVLAIDESLVRDAAVLAAEYALRGYDAVHCAAAAQLQDPDLVAISGDRKLLAAWKALGVATIDTNAPVD</sequence>
<evidence type="ECO:0000256" key="1">
    <source>
        <dbReference type="ARBA" id="ARBA00022649"/>
    </source>
</evidence>
<organism evidence="7 8">
    <name type="scientific">Nocardia camponoti</name>
    <dbReference type="NCBI Taxonomy" id="1616106"/>
    <lineage>
        <taxon>Bacteria</taxon>
        <taxon>Bacillati</taxon>
        <taxon>Actinomycetota</taxon>
        <taxon>Actinomycetes</taxon>
        <taxon>Mycobacteriales</taxon>
        <taxon>Nocardiaceae</taxon>
        <taxon>Nocardia</taxon>
    </lineage>
</organism>
<evidence type="ECO:0000313" key="8">
    <source>
        <dbReference type="Proteomes" id="UP000612956"/>
    </source>
</evidence>
<dbReference type="InterPro" id="IPR029060">
    <property type="entry name" value="PIN-like_dom_sf"/>
</dbReference>
<protein>
    <recommendedName>
        <fullName evidence="6">PIN domain-containing protein</fullName>
    </recommendedName>
</protein>
<accession>A0A917QI45</accession>
<keyword evidence="1" id="KW-1277">Toxin-antitoxin system</keyword>
<dbReference type="RefSeq" id="WP_188829001.1">
    <property type="nucleotide sequence ID" value="NZ_BMMW01000002.1"/>
</dbReference>
<dbReference type="AlphaFoldDB" id="A0A917QI45"/>
<keyword evidence="4" id="KW-0378">Hydrolase</keyword>
<name>A0A917QI45_9NOCA</name>
<dbReference type="Proteomes" id="UP000612956">
    <property type="component" value="Unassembled WGS sequence"/>
</dbReference>
<keyword evidence="5" id="KW-0460">Magnesium</keyword>
<feature type="domain" description="PIN" evidence="6">
    <location>
        <begin position="4"/>
        <end position="125"/>
    </location>
</feature>
<gene>
    <name evidence="7" type="ORF">GCM10011591_24240</name>
</gene>
<evidence type="ECO:0000256" key="5">
    <source>
        <dbReference type="ARBA" id="ARBA00022842"/>
    </source>
</evidence>
<evidence type="ECO:0000313" key="7">
    <source>
        <dbReference type="EMBL" id="GGK51685.1"/>
    </source>
</evidence>